<feature type="domain" description="DUS-like FMN-binding" evidence="1">
    <location>
        <begin position="88"/>
        <end position="237"/>
    </location>
</feature>
<accession>A0A0M9AL82</accession>
<dbReference type="OrthoDB" id="145053at2157"/>
<dbReference type="InterPro" id="IPR035587">
    <property type="entry name" value="DUS-like_FMN-bd"/>
</dbReference>
<dbReference type="AlphaFoldDB" id="A0A0M9AL82"/>
<dbReference type="Gene3D" id="3.20.20.70">
    <property type="entry name" value="Aldolase class I"/>
    <property type="match status" value="1"/>
</dbReference>
<dbReference type="STRING" id="1705562.AMS69_00245"/>
<comment type="caution">
    <text evidence="2">The sequence shown here is derived from an EMBL/GenBank/DDBJ whole genome shotgun (WGS) entry which is preliminary data.</text>
</comment>
<protein>
    <submittedName>
        <fullName evidence="2">Dihydropyrimidine dehydrogenase</fullName>
    </submittedName>
</protein>
<dbReference type="Pfam" id="PF01207">
    <property type="entry name" value="Dus"/>
    <property type="match status" value="1"/>
</dbReference>
<dbReference type="Proteomes" id="UP000037729">
    <property type="component" value="Unassembled WGS sequence"/>
</dbReference>
<gene>
    <name evidence="2" type="ORF">AMS69_00245</name>
</gene>
<sequence length="248" mass="25969">MFEPRVALASLSGEADASWARAVESHIGCAFLGGIALDDQTREAARAMRDRDRSEFLPDDPVAFVDDQLGTLEDAPLRPAFNVRSATTAPVARTAAVCQRHGAILEINAHCRQDEMCAAGAGESLLREPDRLATLVEAAAATGATVSVKGRAELDGVSLPAVARTIEAAGGDMFHVDAMDSEPVVADVADAADLFIVANNGVRGTETAREYLSYGADAVSVGRASDRPAVLDEVRATTASWFASEVSP</sequence>
<evidence type="ECO:0000259" key="1">
    <source>
        <dbReference type="Pfam" id="PF01207"/>
    </source>
</evidence>
<dbReference type="EMBL" id="LIUF01000001">
    <property type="protein sequence ID" value="KOX94327.1"/>
    <property type="molecule type" value="Genomic_DNA"/>
</dbReference>
<organism evidence="2 3">
    <name type="scientific">Haloarcula rubripromontorii</name>
    <dbReference type="NCBI Taxonomy" id="1705562"/>
    <lineage>
        <taxon>Archaea</taxon>
        <taxon>Methanobacteriati</taxon>
        <taxon>Methanobacteriota</taxon>
        <taxon>Stenosarchaea group</taxon>
        <taxon>Halobacteria</taxon>
        <taxon>Halobacteriales</taxon>
        <taxon>Haloarculaceae</taxon>
        <taxon>Haloarcula</taxon>
    </lineage>
</organism>
<name>A0A0M9AL82_9EURY</name>
<proteinExistence type="predicted"/>
<evidence type="ECO:0000313" key="2">
    <source>
        <dbReference type="EMBL" id="KOX94327.1"/>
    </source>
</evidence>
<dbReference type="InterPro" id="IPR013785">
    <property type="entry name" value="Aldolase_TIM"/>
</dbReference>
<reference evidence="2 3" key="1">
    <citation type="submission" date="2015-08" db="EMBL/GenBank/DDBJ databases">
        <title>Genomes of Isolates from Cabo Rojo, PR.</title>
        <authorList>
            <person name="Sanchez-Nieves R.L."/>
            <person name="Montalvo-Rodriguez R."/>
        </authorList>
    </citation>
    <scope>NUCLEOTIDE SEQUENCE [LARGE SCALE GENOMIC DNA]</scope>
    <source>
        <strain evidence="2 3">SL3</strain>
    </source>
</reference>
<dbReference type="PANTHER" id="PTHR11082:SF36">
    <property type="entry name" value="DUS-LIKE FMN-BINDING DOMAIN-CONTAINING PROTEIN"/>
    <property type="match status" value="1"/>
</dbReference>
<dbReference type="RefSeq" id="WP_053966102.1">
    <property type="nucleotide sequence ID" value="NZ_LIUF01000001.1"/>
</dbReference>
<dbReference type="PATRIC" id="fig|1705562.3.peg.980"/>
<keyword evidence="3" id="KW-1185">Reference proteome</keyword>
<dbReference type="PANTHER" id="PTHR11082">
    <property type="entry name" value="TRNA-DIHYDROURIDINE SYNTHASE"/>
    <property type="match status" value="1"/>
</dbReference>
<evidence type="ECO:0000313" key="3">
    <source>
        <dbReference type="Proteomes" id="UP000037729"/>
    </source>
</evidence>
<dbReference type="SUPFAM" id="SSF51395">
    <property type="entry name" value="FMN-linked oxidoreductases"/>
    <property type="match status" value="1"/>
</dbReference>